<evidence type="ECO:0000313" key="2">
    <source>
        <dbReference type="Proteomes" id="UP000669179"/>
    </source>
</evidence>
<dbReference type="AlphaFoldDB" id="A0A939T0R9"/>
<protein>
    <submittedName>
        <fullName evidence="1">Uncharacterized protein</fullName>
    </submittedName>
</protein>
<comment type="caution">
    <text evidence="1">The sequence shown here is derived from an EMBL/GenBank/DDBJ whole genome shotgun (WGS) entry which is preliminary data.</text>
</comment>
<dbReference type="EMBL" id="JAGEOJ010000001">
    <property type="protein sequence ID" value="MBO2446091.1"/>
    <property type="molecule type" value="Genomic_DNA"/>
</dbReference>
<organism evidence="1 2">
    <name type="scientific">Actinomadura barringtoniae</name>
    <dbReference type="NCBI Taxonomy" id="1427535"/>
    <lineage>
        <taxon>Bacteria</taxon>
        <taxon>Bacillati</taxon>
        <taxon>Actinomycetota</taxon>
        <taxon>Actinomycetes</taxon>
        <taxon>Streptosporangiales</taxon>
        <taxon>Thermomonosporaceae</taxon>
        <taxon>Actinomadura</taxon>
    </lineage>
</organism>
<dbReference type="Proteomes" id="UP000669179">
    <property type="component" value="Unassembled WGS sequence"/>
</dbReference>
<accession>A0A939T0R9</accession>
<name>A0A939T0R9_9ACTN</name>
<dbReference type="RefSeq" id="WP_208253659.1">
    <property type="nucleotide sequence ID" value="NZ_JAGEOJ010000001.1"/>
</dbReference>
<evidence type="ECO:0000313" key="1">
    <source>
        <dbReference type="EMBL" id="MBO2446091.1"/>
    </source>
</evidence>
<proteinExistence type="predicted"/>
<sequence>MSFISFSLDPEFRMPLYHANDKKYQALGAWILADISNNKRVALDALATIADIEAGRPLTEPWDSENYTVDFGPAGVEIQNDWVSHESGSYSLAELKEAIETYWKFLASIPDNPDLIREFRPDLPEWQAAILSWEDTWKRPHPYRGKLF</sequence>
<reference evidence="1" key="1">
    <citation type="submission" date="2021-03" db="EMBL/GenBank/DDBJ databases">
        <authorList>
            <person name="Kanchanasin P."/>
            <person name="Saeng-In P."/>
            <person name="Phongsopitanun W."/>
            <person name="Yuki M."/>
            <person name="Kudo T."/>
            <person name="Ohkuma M."/>
            <person name="Tanasupawat S."/>
        </authorList>
    </citation>
    <scope>NUCLEOTIDE SEQUENCE</scope>
    <source>
        <strain evidence="1">GKU 128</strain>
    </source>
</reference>
<keyword evidence="2" id="KW-1185">Reference proteome</keyword>
<gene>
    <name evidence="1" type="ORF">J4573_03250</name>
</gene>